<dbReference type="Gene3D" id="3.40.50.1820">
    <property type="entry name" value="alpha/beta hydrolase"/>
    <property type="match status" value="1"/>
</dbReference>
<dbReference type="RefSeq" id="WP_074978809.1">
    <property type="nucleotide sequence ID" value="NZ_FPAG01000006.1"/>
</dbReference>
<evidence type="ECO:0000313" key="3">
    <source>
        <dbReference type="Proteomes" id="UP000183209"/>
    </source>
</evidence>
<gene>
    <name evidence="2" type="ORF">SAMN04487906_2186</name>
</gene>
<accession>A0A1I6TWM6</accession>
<feature type="domain" description="Peptidase S33 tripeptidyl aminopeptidase-like C-terminal" evidence="1">
    <location>
        <begin position="393"/>
        <end position="474"/>
    </location>
</feature>
<dbReference type="InterPro" id="IPR013595">
    <property type="entry name" value="Pept_S33_TAP-like_C"/>
</dbReference>
<dbReference type="InterPro" id="IPR050266">
    <property type="entry name" value="AB_hydrolase_sf"/>
</dbReference>
<name>A0A1I6TWM6_9FLAO</name>
<evidence type="ECO:0000313" key="2">
    <source>
        <dbReference type="EMBL" id="SFS93407.1"/>
    </source>
</evidence>
<reference evidence="2 3" key="1">
    <citation type="submission" date="2016-10" db="EMBL/GenBank/DDBJ databases">
        <authorList>
            <person name="de Groot N.N."/>
        </authorList>
    </citation>
    <scope>NUCLEOTIDE SEQUENCE [LARGE SCALE GENOMIC DNA]</scope>
    <source>
        <strain evidence="2 3">CGMCC 1.6114</strain>
    </source>
</reference>
<protein>
    <submittedName>
        <fullName evidence="2">TAP-like protein</fullName>
    </submittedName>
</protein>
<dbReference type="SUPFAM" id="SSF53474">
    <property type="entry name" value="alpha/beta-Hydrolases"/>
    <property type="match status" value="1"/>
</dbReference>
<dbReference type="PANTHER" id="PTHR43798:SF27">
    <property type="entry name" value="HYDROLASE ALPHA_BETA HYDROLASE FOLD FAMILY"/>
    <property type="match status" value="1"/>
</dbReference>
<dbReference type="OrthoDB" id="4510475at2"/>
<dbReference type="InterPro" id="IPR029058">
    <property type="entry name" value="AB_hydrolase_fold"/>
</dbReference>
<dbReference type="PANTHER" id="PTHR43798">
    <property type="entry name" value="MONOACYLGLYCEROL LIPASE"/>
    <property type="match status" value="1"/>
</dbReference>
<evidence type="ECO:0000259" key="1">
    <source>
        <dbReference type="Pfam" id="PF08386"/>
    </source>
</evidence>
<dbReference type="GO" id="GO:0016020">
    <property type="term" value="C:membrane"/>
    <property type="evidence" value="ECO:0007669"/>
    <property type="project" value="TreeGrafter"/>
</dbReference>
<sequence>MIIKSWNILLFLLISVVCTGQGIQDFKPKFKTSKKTTHKIPKGQAHTFGYLEVLENRNNPSSKTIQIPIYIFKSRSDHPQPDPIIYTVGGPGSTTMPSAQYMKYYKYLDDRDFILVEQRGNYYASPSLNCPEWSQALKTINLPDFDANKSGSLLRKAAKSCRDRLTKKGVDLNGYNTNEIAADINDLVTVLGIKQYNLLTMSYSTKIAQVLMRDYAQRIRSVVMDSPLPLEVNYDEESVQNLLESVDMLLSDCEADKQCNSAFPNLKTRFYTYLTEKTKNPLEVLIENPKNGKTETFYLTGKDLITVFTSASTGDVSSIPLEINRLLRGDLTSMKEQLLYVFQEPGNGAGVGMRLSVWCSEEHPFNSQEIIKAETSKYSQVEGLSPAVFDDEICNIWSVKRVPDIENQPVKSDIPVLLISGEYDNETPVKWTEAMMTNLTNSFHLVFKGWKHTPTTNWGNQCAMQAANDFFNNPFEQPKPDCFEHLKSPEFKTE</sequence>
<dbReference type="Pfam" id="PF08386">
    <property type="entry name" value="Abhydrolase_4"/>
    <property type="match status" value="1"/>
</dbReference>
<organism evidence="2 3">
    <name type="scientific">Zhouia amylolytica</name>
    <dbReference type="NCBI Taxonomy" id="376730"/>
    <lineage>
        <taxon>Bacteria</taxon>
        <taxon>Pseudomonadati</taxon>
        <taxon>Bacteroidota</taxon>
        <taxon>Flavobacteriia</taxon>
        <taxon>Flavobacteriales</taxon>
        <taxon>Flavobacteriaceae</taxon>
        <taxon>Zhouia</taxon>
    </lineage>
</organism>
<dbReference type="AlphaFoldDB" id="A0A1I6TWM6"/>
<dbReference type="Proteomes" id="UP000183209">
    <property type="component" value="Unassembled WGS sequence"/>
</dbReference>
<dbReference type="EMBL" id="FPAG01000006">
    <property type="protein sequence ID" value="SFS93407.1"/>
    <property type="molecule type" value="Genomic_DNA"/>
</dbReference>
<proteinExistence type="predicted"/>